<gene>
    <name evidence="5" type="ORF">IAA60_01220</name>
</gene>
<feature type="region of interest" description="Disordered" evidence="2">
    <location>
        <begin position="320"/>
        <end position="354"/>
    </location>
</feature>
<feature type="domain" description="SLH" evidence="4">
    <location>
        <begin position="362"/>
        <end position="425"/>
    </location>
</feature>
<protein>
    <submittedName>
        <fullName evidence="5">S-layer homology domain-containing protein</fullName>
    </submittedName>
</protein>
<dbReference type="Proteomes" id="UP000824165">
    <property type="component" value="Unassembled WGS sequence"/>
</dbReference>
<keyword evidence="1" id="KW-0677">Repeat</keyword>
<feature type="chain" id="PRO_5039689072" evidence="3">
    <location>
        <begin position="20"/>
        <end position="540"/>
    </location>
</feature>
<keyword evidence="3" id="KW-0732">Signal</keyword>
<reference evidence="5" key="1">
    <citation type="submission" date="2020-10" db="EMBL/GenBank/DDBJ databases">
        <authorList>
            <person name="Gilroy R."/>
        </authorList>
    </citation>
    <scope>NUCLEOTIDE SEQUENCE</scope>
    <source>
        <strain evidence="5">CHK181-108</strain>
    </source>
</reference>
<evidence type="ECO:0000256" key="1">
    <source>
        <dbReference type="ARBA" id="ARBA00022737"/>
    </source>
</evidence>
<feature type="domain" description="SLH" evidence="4">
    <location>
        <begin position="485"/>
        <end position="540"/>
    </location>
</feature>
<dbReference type="PANTHER" id="PTHR43308">
    <property type="entry name" value="OUTER MEMBRANE PROTEIN ALPHA-RELATED"/>
    <property type="match status" value="1"/>
</dbReference>
<dbReference type="AlphaFoldDB" id="A0A9D1H0W8"/>
<dbReference type="PROSITE" id="PS51272">
    <property type="entry name" value="SLH"/>
    <property type="match status" value="3"/>
</dbReference>
<feature type="compositionally biased region" description="Gly residues" evidence="2">
    <location>
        <begin position="324"/>
        <end position="344"/>
    </location>
</feature>
<evidence type="ECO:0000256" key="3">
    <source>
        <dbReference type="SAM" id="SignalP"/>
    </source>
</evidence>
<dbReference type="Pfam" id="PF00395">
    <property type="entry name" value="SLH"/>
    <property type="match status" value="3"/>
</dbReference>
<dbReference type="InterPro" id="IPR051465">
    <property type="entry name" value="Cell_Envelope_Struct_Comp"/>
</dbReference>
<dbReference type="InterPro" id="IPR001119">
    <property type="entry name" value="SLH_dom"/>
</dbReference>
<accession>A0A9D1H0W8</accession>
<feature type="domain" description="SLH" evidence="4">
    <location>
        <begin position="426"/>
        <end position="484"/>
    </location>
</feature>
<reference evidence="5" key="2">
    <citation type="journal article" date="2021" name="PeerJ">
        <title>Extensive microbial diversity within the chicken gut microbiome revealed by metagenomics and culture.</title>
        <authorList>
            <person name="Gilroy R."/>
            <person name="Ravi A."/>
            <person name="Getino M."/>
            <person name="Pursley I."/>
            <person name="Horton D.L."/>
            <person name="Alikhan N.F."/>
            <person name="Baker D."/>
            <person name="Gharbi K."/>
            <person name="Hall N."/>
            <person name="Watson M."/>
            <person name="Adriaenssens E.M."/>
            <person name="Foster-Nyarko E."/>
            <person name="Jarju S."/>
            <person name="Secka A."/>
            <person name="Antonio M."/>
            <person name="Oren A."/>
            <person name="Chaudhuri R.R."/>
            <person name="La Ragione R."/>
            <person name="Hildebrand F."/>
            <person name="Pallen M.J."/>
        </authorList>
    </citation>
    <scope>NUCLEOTIDE SEQUENCE</scope>
    <source>
        <strain evidence="5">CHK181-108</strain>
    </source>
</reference>
<name>A0A9D1H0W8_9FIRM</name>
<evidence type="ECO:0000259" key="4">
    <source>
        <dbReference type="PROSITE" id="PS51272"/>
    </source>
</evidence>
<dbReference type="EMBL" id="DVLU01000009">
    <property type="protein sequence ID" value="HIT84502.1"/>
    <property type="molecule type" value="Genomic_DNA"/>
</dbReference>
<feature type="signal peptide" evidence="3">
    <location>
        <begin position="1"/>
        <end position="19"/>
    </location>
</feature>
<evidence type="ECO:0000313" key="6">
    <source>
        <dbReference type="Proteomes" id="UP000824165"/>
    </source>
</evidence>
<evidence type="ECO:0000256" key="2">
    <source>
        <dbReference type="SAM" id="MobiDB-lite"/>
    </source>
</evidence>
<organism evidence="5 6">
    <name type="scientific">Candidatus Ornithomonoglobus intestinigallinarum</name>
    <dbReference type="NCBI Taxonomy" id="2840894"/>
    <lineage>
        <taxon>Bacteria</taxon>
        <taxon>Bacillati</taxon>
        <taxon>Bacillota</taxon>
        <taxon>Clostridia</taxon>
        <taxon>Candidatus Ornithomonoglobus</taxon>
    </lineage>
</organism>
<comment type="caution">
    <text evidence="5">The sequence shown here is derived from an EMBL/GenBank/DDBJ whole genome shotgun (WGS) entry which is preliminary data.</text>
</comment>
<sequence>MKTKIIAALLLATSFTATAYASEFITAPIGDDYRLTVEGGASGGRVGLIITNAQTDAENIPQDGTPEDSVVFFDEYEVLDGKYNIDVPINTHSGLYRVTAGDESGARLEDILLMYADPEENAQAVSALIEAAKISKQDMTAAAKENRYALQFYLPLTDSVDESEALAAVYDAVSDGSLGENDGAAAADIYRSELIVSALNAGKLKELDEYMAYMNIDDERIEKWYTNASDSFRTSVAQRMNGIGIDGADGFKDKLTEMTILQKVQTPDGYTNIVSILNDFSEETGFDDDIVTSKSCSAVAGKTYNSLDALEAALKSAAQSSGQSGSGAGSGGGGSSSGSSGGGHSTPSIEVRPSAEPAKPLDVSYFTDLDNYGWAKEAIGALFKKGIISGRGEGIFAPQDNVTREELVKMLVLAFDLADDTPAEGFSDVSPDAWYAPYITSAVNAGVVNGMGDGTFGVGMAVTRQDTAVMLYRAAAGNVGGETAGTVFSDSAEIADYAADAVARMSAAGVFNGYEDGTFKPASPVTRAEAAAAVYRMMGN</sequence>
<evidence type="ECO:0000313" key="5">
    <source>
        <dbReference type="EMBL" id="HIT84502.1"/>
    </source>
</evidence>
<proteinExistence type="predicted"/>